<dbReference type="InterPro" id="IPR011990">
    <property type="entry name" value="TPR-like_helical_dom_sf"/>
</dbReference>
<keyword evidence="2 4" id="KW-0472">Membrane</keyword>
<dbReference type="InterPro" id="IPR050330">
    <property type="entry name" value="Bact_OuterMem_StrucFunc"/>
</dbReference>
<keyword evidence="3" id="KW-0998">Cell outer membrane</keyword>
<dbReference type="InterPro" id="IPR006665">
    <property type="entry name" value="OmpA-like"/>
</dbReference>
<sequence>MKRITTIILLTIGLSLNGSAQDQLNKMQLADNLFNRDEYFKSLSIYLDLAKKNQTKVHVVERAADCYRLMNDYDNAEVWYQKAVAYPDAQVIDHFYYAEMLLRNKKFKEARGEYKVYADYENAEILPLKLAAIDSAQKWIQNPSAAYILQNEQKFNSKYSDWGLNYLDKSEFIFISDRKTNAKQQAINASNGDGYYKLYKATDTVVTAVELKVKNNPIFSGNYHIGPIALTSSGDTAYITVTTTVPKSKLSIDDKTIGTAQTLYTRRLQLIVANKVNGEWTNFKNFSYNRVKEFSIGHAALAKNGSTLYFSSDMPEGEGGTDIWYCTKKADGNWDAPVNCGKLINTKENEAFPTLSADGKRLYFSSKGLPGMGGFDIFRADGKDAAWSMPVNLKYPLNSTSDDFYYSTSNDTTGYISSNREGGKGSDDIYSFNYDRTKSTDRPPFIAKLPNIKERAAPVDNGPLNPKNIITSGSPGIAKGGFVPSPQPSSAVVELKKGEGVILINIYYDLNKSNIREDAAEELDRLVQILKEHPSIRLEVASHTDSRAPSTYNMILSRKRADAAVAYMVKRGIATDRLVPIGYGDTRLLNTCRKGEYCTEDEHQLNRRTEVHILQE</sequence>
<feature type="signal peptide" evidence="5">
    <location>
        <begin position="1"/>
        <end position="20"/>
    </location>
</feature>
<evidence type="ECO:0000313" key="7">
    <source>
        <dbReference type="EMBL" id="MFD2865313.1"/>
    </source>
</evidence>
<dbReference type="InterPro" id="IPR011042">
    <property type="entry name" value="6-blade_b-propeller_TolB-like"/>
</dbReference>
<dbReference type="SUPFAM" id="SSF82171">
    <property type="entry name" value="DPP6 N-terminal domain-like"/>
    <property type="match status" value="1"/>
</dbReference>
<keyword evidence="5" id="KW-0732">Signal</keyword>
<comment type="subcellular location">
    <subcellularLocation>
        <location evidence="1">Cell outer membrane</location>
    </subcellularLocation>
</comment>
<dbReference type="PANTHER" id="PTHR30329">
    <property type="entry name" value="STATOR ELEMENT OF FLAGELLAR MOTOR COMPLEX"/>
    <property type="match status" value="1"/>
</dbReference>
<dbReference type="Pfam" id="PF00691">
    <property type="entry name" value="OmpA"/>
    <property type="match status" value="1"/>
</dbReference>
<accession>A0ABW5XPY6</accession>
<dbReference type="Gene3D" id="3.30.1330.60">
    <property type="entry name" value="OmpA-like domain"/>
    <property type="match status" value="1"/>
</dbReference>
<comment type="caution">
    <text evidence="7">The sequence shown here is derived from an EMBL/GenBank/DDBJ whole genome shotgun (WGS) entry which is preliminary data.</text>
</comment>
<feature type="chain" id="PRO_5046912990" evidence="5">
    <location>
        <begin position="21"/>
        <end position="616"/>
    </location>
</feature>
<organism evidence="7 8">
    <name type="scientific">Mucilaginibacter antarcticus</name>
    <dbReference type="NCBI Taxonomy" id="1855725"/>
    <lineage>
        <taxon>Bacteria</taxon>
        <taxon>Pseudomonadati</taxon>
        <taxon>Bacteroidota</taxon>
        <taxon>Sphingobacteriia</taxon>
        <taxon>Sphingobacteriales</taxon>
        <taxon>Sphingobacteriaceae</taxon>
        <taxon>Mucilaginibacter</taxon>
    </lineage>
</organism>
<evidence type="ECO:0000256" key="1">
    <source>
        <dbReference type="ARBA" id="ARBA00004442"/>
    </source>
</evidence>
<dbReference type="InterPro" id="IPR006664">
    <property type="entry name" value="OMP_bac"/>
</dbReference>
<dbReference type="Gene3D" id="1.25.40.10">
    <property type="entry name" value="Tetratricopeptide repeat domain"/>
    <property type="match status" value="1"/>
</dbReference>
<proteinExistence type="predicted"/>
<dbReference type="InterPro" id="IPR011659">
    <property type="entry name" value="WD40"/>
</dbReference>
<dbReference type="Gene3D" id="2.120.10.30">
    <property type="entry name" value="TolB, C-terminal domain"/>
    <property type="match status" value="1"/>
</dbReference>
<dbReference type="Proteomes" id="UP001597601">
    <property type="component" value="Unassembled WGS sequence"/>
</dbReference>
<dbReference type="SUPFAM" id="SSF48452">
    <property type="entry name" value="TPR-like"/>
    <property type="match status" value="1"/>
</dbReference>
<dbReference type="SUPFAM" id="SSF103088">
    <property type="entry name" value="OmpA-like"/>
    <property type="match status" value="1"/>
</dbReference>
<evidence type="ECO:0000256" key="4">
    <source>
        <dbReference type="PROSITE-ProRule" id="PRU00473"/>
    </source>
</evidence>
<dbReference type="Pfam" id="PF07676">
    <property type="entry name" value="PD40"/>
    <property type="match status" value="2"/>
</dbReference>
<dbReference type="PROSITE" id="PS51123">
    <property type="entry name" value="OMPA_2"/>
    <property type="match status" value="1"/>
</dbReference>
<dbReference type="PRINTS" id="PR01021">
    <property type="entry name" value="OMPADOMAIN"/>
</dbReference>
<evidence type="ECO:0000313" key="8">
    <source>
        <dbReference type="Proteomes" id="UP001597601"/>
    </source>
</evidence>
<dbReference type="RefSeq" id="WP_377127418.1">
    <property type="nucleotide sequence ID" value="NZ_JBHUON010000012.1"/>
</dbReference>
<evidence type="ECO:0000259" key="6">
    <source>
        <dbReference type="PROSITE" id="PS51123"/>
    </source>
</evidence>
<protein>
    <submittedName>
        <fullName evidence="7">OmpA family protein</fullName>
    </submittedName>
</protein>
<dbReference type="EMBL" id="JBHUON010000012">
    <property type="protein sequence ID" value="MFD2865313.1"/>
    <property type="molecule type" value="Genomic_DNA"/>
</dbReference>
<evidence type="ECO:0000256" key="5">
    <source>
        <dbReference type="SAM" id="SignalP"/>
    </source>
</evidence>
<dbReference type="PANTHER" id="PTHR30329:SF21">
    <property type="entry name" value="LIPOPROTEIN YIAD-RELATED"/>
    <property type="match status" value="1"/>
</dbReference>
<reference evidence="8" key="1">
    <citation type="journal article" date="2019" name="Int. J. Syst. Evol. Microbiol.">
        <title>The Global Catalogue of Microorganisms (GCM) 10K type strain sequencing project: providing services to taxonomists for standard genome sequencing and annotation.</title>
        <authorList>
            <consortium name="The Broad Institute Genomics Platform"/>
            <consortium name="The Broad Institute Genome Sequencing Center for Infectious Disease"/>
            <person name="Wu L."/>
            <person name="Ma J."/>
        </authorList>
    </citation>
    <scope>NUCLEOTIDE SEQUENCE [LARGE SCALE GENOMIC DNA]</scope>
    <source>
        <strain evidence="8">KCTC 52232</strain>
    </source>
</reference>
<dbReference type="InterPro" id="IPR036737">
    <property type="entry name" value="OmpA-like_sf"/>
</dbReference>
<name>A0ABW5XPY6_9SPHI</name>
<evidence type="ECO:0000256" key="2">
    <source>
        <dbReference type="ARBA" id="ARBA00023136"/>
    </source>
</evidence>
<dbReference type="CDD" id="cd07185">
    <property type="entry name" value="OmpA_C-like"/>
    <property type="match status" value="1"/>
</dbReference>
<feature type="domain" description="OmpA-like" evidence="6">
    <location>
        <begin position="495"/>
        <end position="616"/>
    </location>
</feature>
<evidence type="ECO:0000256" key="3">
    <source>
        <dbReference type="ARBA" id="ARBA00023237"/>
    </source>
</evidence>
<gene>
    <name evidence="7" type="ORF">ACFSYC_11500</name>
</gene>
<keyword evidence="8" id="KW-1185">Reference proteome</keyword>